<feature type="region of interest" description="Disordered" evidence="1">
    <location>
        <begin position="533"/>
        <end position="587"/>
    </location>
</feature>
<evidence type="ECO:0000256" key="1">
    <source>
        <dbReference type="SAM" id="MobiDB-lite"/>
    </source>
</evidence>
<dbReference type="EMBL" id="BQXS01011712">
    <property type="protein sequence ID" value="GKT15905.1"/>
    <property type="molecule type" value="Genomic_DNA"/>
</dbReference>
<sequence>GRLVCVSSSLSMLSLGIIMLLKLIYPCVWPHVLIPILPASLLHILHMPGPFIIGIHSCDALKGGSGSILTKLDHCIVCNFDNGSVKFFGDPSQKLHSSVSSPSIKRSGGGQKTSISQPTGLPFPIFPSSSISSISSALVRAKRTLKEVQHSSVPFGFPIPGHKDMLFDLYGAVRGIEKAVFSLFVSYRDYMAKSRTSGNPVFLSKSFVESFSPSHRAFLSAFLSSCVGQHFIGERLRLISMTHTEAAVVSVRACPFEQECERVRREAQTSKKGRRKKGDKSKGDSKFLESVSGFFQNVFSRSKGKDGRSHSNKKRIASKDDPFDMNELSCSVGQGNAELSGASIESMYLPPPPPPEAPSRVSKAGENTDFLFSHLPPPPARTVGEKQRPVGEKQRHVSLISHPLAKADPLPLPVPDGATRMQRSLSNPTQGSNERTHSPLLSPLSTQGHPLKNGGKDPSSRGKHARRVSFSMDQTGTTHDVIPGMSPRSKNAPNASPMAEVAAPSTLLYPLALSSSFFNLHSMFTPYIIQEKRRMKKERKEKRKLEEERRRKKNNHSPNYNKKRNSSISAPLVGTTLVDKPKGDEQTTVVQNSAMRCTSLAVPSFDSSSQCHRREDIPPKDVKESERKVEKQEEKSSVPKSADMFDSLFDMIVQDKAIPLIPERERSD</sequence>
<name>A0ABQ5JU14_9EUKA</name>
<dbReference type="InterPro" id="IPR051942">
    <property type="entry name" value="DENN_domain_containing_2"/>
</dbReference>
<dbReference type="Pfam" id="PF02141">
    <property type="entry name" value="DENN"/>
    <property type="match status" value="1"/>
</dbReference>
<dbReference type="InterPro" id="IPR037516">
    <property type="entry name" value="Tripartite_DENN"/>
</dbReference>
<dbReference type="Gene3D" id="3.40.50.11500">
    <property type="match status" value="1"/>
</dbReference>
<evidence type="ECO:0000256" key="2">
    <source>
        <dbReference type="SAM" id="Phobius"/>
    </source>
</evidence>
<dbReference type="Proteomes" id="UP001057375">
    <property type="component" value="Unassembled WGS sequence"/>
</dbReference>
<dbReference type="PROSITE" id="PS50211">
    <property type="entry name" value="DENN"/>
    <property type="match status" value="1"/>
</dbReference>
<evidence type="ECO:0000313" key="4">
    <source>
        <dbReference type="EMBL" id="GKT15905.1"/>
    </source>
</evidence>
<comment type="caution">
    <text evidence="4">The sequence shown here is derived from an EMBL/GenBank/DDBJ whole genome shotgun (WGS) entry which is preliminary data.</text>
</comment>
<dbReference type="InterPro" id="IPR001194">
    <property type="entry name" value="cDENN_dom"/>
</dbReference>
<feature type="compositionally biased region" description="Basic residues" evidence="1">
    <location>
        <begin position="533"/>
        <end position="542"/>
    </location>
</feature>
<keyword evidence="2" id="KW-0472">Membrane</keyword>
<feature type="non-terminal residue" evidence="4">
    <location>
        <position position="1"/>
    </location>
</feature>
<evidence type="ECO:0000259" key="3">
    <source>
        <dbReference type="PROSITE" id="PS50211"/>
    </source>
</evidence>
<reference evidence="4" key="1">
    <citation type="submission" date="2022-03" db="EMBL/GenBank/DDBJ databases">
        <title>Draft genome sequence of Aduncisulcus paluster, a free-living microaerophilic Fornicata.</title>
        <authorList>
            <person name="Yuyama I."/>
            <person name="Kume K."/>
            <person name="Tamura T."/>
            <person name="Inagaki Y."/>
            <person name="Hashimoto T."/>
        </authorList>
    </citation>
    <scope>NUCLEOTIDE SEQUENCE</scope>
    <source>
        <strain evidence="4">NY0171</strain>
    </source>
</reference>
<feature type="compositionally biased region" description="Polar residues" evidence="1">
    <location>
        <begin position="421"/>
        <end position="433"/>
    </location>
</feature>
<feature type="region of interest" description="Disordered" evidence="1">
    <location>
        <begin position="344"/>
        <end position="363"/>
    </location>
</feature>
<feature type="region of interest" description="Disordered" evidence="1">
    <location>
        <begin position="98"/>
        <end position="121"/>
    </location>
</feature>
<feature type="compositionally biased region" description="Basic residues" evidence="1">
    <location>
        <begin position="550"/>
        <end position="565"/>
    </location>
</feature>
<gene>
    <name evidence="4" type="ORF">ADUPG1_010812</name>
</gene>
<dbReference type="PANTHER" id="PTHR15288">
    <property type="entry name" value="DENN DOMAIN-CONTAINING PROTEIN 2"/>
    <property type="match status" value="1"/>
</dbReference>
<feature type="region of interest" description="Disordered" evidence="1">
    <location>
        <begin position="601"/>
        <end position="643"/>
    </location>
</feature>
<feature type="region of interest" description="Disordered" evidence="1">
    <location>
        <begin position="373"/>
        <end position="497"/>
    </location>
</feature>
<feature type="transmembrane region" description="Helical" evidence="2">
    <location>
        <begin position="6"/>
        <end position="25"/>
    </location>
</feature>
<evidence type="ECO:0000313" key="5">
    <source>
        <dbReference type="Proteomes" id="UP001057375"/>
    </source>
</evidence>
<feature type="region of interest" description="Disordered" evidence="1">
    <location>
        <begin position="301"/>
        <end position="331"/>
    </location>
</feature>
<keyword evidence="5" id="KW-1185">Reference proteome</keyword>
<feature type="region of interest" description="Disordered" evidence="1">
    <location>
        <begin position="263"/>
        <end position="284"/>
    </location>
</feature>
<accession>A0ABQ5JU14</accession>
<dbReference type="InterPro" id="IPR043153">
    <property type="entry name" value="DENN_C"/>
</dbReference>
<feature type="domain" description="UDENN" evidence="3">
    <location>
        <begin position="1"/>
        <end position="244"/>
    </location>
</feature>
<keyword evidence="2" id="KW-0812">Transmembrane</keyword>
<feature type="compositionally biased region" description="Basic and acidic residues" evidence="1">
    <location>
        <begin position="612"/>
        <end position="637"/>
    </location>
</feature>
<proteinExistence type="predicted"/>
<protein>
    <submittedName>
        <fullName evidence="4">DENN domain-containing protein 1A/1B/1C like protein</fullName>
    </submittedName>
</protein>
<organism evidence="4 5">
    <name type="scientific">Aduncisulcus paluster</name>
    <dbReference type="NCBI Taxonomy" id="2918883"/>
    <lineage>
        <taxon>Eukaryota</taxon>
        <taxon>Metamonada</taxon>
        <taxon>Carpediemonas-like organisms</taxon>
        <taxon>Aduncisulcus</taxon>
    </lineage>
</organism>
<feature type="compositionally biased region" description="Basic and acidic residues" evidence="1">
    <location>
        <begin position="383"/>
        <end position="395"/>
    </location>
</feature>
<keyword evidence="2" id="KW-1133">Transmembrane helix</keyword>
<dbReference type="PANTHER" id="PTHR15288:SF0">
    <property type="entry name" value="UDENN DOMAIN-CONTAINING PROTEIN"/>
    <property type="match status" value="1"/>
</dbReference>